<accession>A0A4Q1BLE9</accession>
<dbReference type="InterPro" id="IPR039731">
    <property type="entry name" value="Rce1"/>
</dbReference>
<comment type="catalytic activity">
    <reaction evidence="9">
        <text>Hydrolyzes the peptide bond -P2-(S-farnesyl or geranylgeranyl)C-P1'-P2'-P3'-COOH where P1' and P2' are amino acids with aliphatic sidechains and P3' is any C-terminal residue.</text>
        <dbReference type="EC" id="3.4.26.1"/>
    </reaction>
</comment>
<comment type="caution">
    <text evidence="14">The sequence shown here is derived from an EMBL/GenBank/DDBJ whole genome shotgun (WGS) entry which is preliminary data.</text>
</comment>
<gene>
    <name evidence="14" type="ORF">M231_04276</name>
</gene>
<dbReference type="VEuPathDB" id="FungiDB:TREMEDRAFT_15682"/>
<organism evidence="14 15">
    <name type="scientific">Tremella mesenterica</name>
    <name type="common">Jelly fungus</name>
    <dbReference type="NCBI Taxonomy" id="5217"/>
    <lineage>
        <taxon>Eukaryota</taxon>
        <taxon>Fungi</taxon>
        <taxon>Dikarya</taxon>
        <taxon>Basidiomycota</taxon>
        <taxon>Agaricomycotina</taxon>
        <taxon>Tremellomycetes</taxon>
        <taxon>Tremellales</taxon>
        <taxon>Tremellaceae</taxon>
        <taxon>Tremella</taxon>
    </lineage>
</organism>
<evidence type="ECO:0000259" key="13">
    <source>
        <dbReference type="Pfam" id="PF02517"/>
    </source>
</evidence>
<dbReference type="InParanoid" id="A0A4Q1BLE9"/>
<evidence type="ECO:0000256" key="10">
    <source>
        <dbReference type="ARBA" id="ARBA00049729"/>
    </source>
</evidence>
<feature type="region of interest" description="Disordered" evidence="11">
    <location>
        <begin position="55"/>
        <end position="75"/>
    </location>
</feature>
<name>A0A4Q1BLE9_TREME</name>
<keyword evidence="15" id="KW-1185">Reference proteome</keyword>
<feature type="transmembrane region" description="Helical" evidence="12">
    <location>
        <begin position="321"/>
        <end position="338"/>
    </location>
</feature>
<dbReference type="GO" id="GO:0071586">
    <property type="term" value="P:CAAX-box protein processing"/>
    <property type="evidence" value="ECO:0007669"/>
    <property type="project" value="InterPro"/>
</dbReference>
<evidence type="ECO:0000256" key="4">
    <source>
        <dbReference type="ARBA" id="ARBA00022692"/>
    </source>
</evidence>
<evidence type="ECO:0000256" key="2">
    <source>
        <dbReference type="ARBA" id="ARBA00006897"/>
    </source>
</evidence>
<evidence type="ECO:0000256" key="6">
    <source>
        <dbReference type="ARBA" id="ARBA00022824"/>
    </source>
</evidence>
<dbReference type="EMBL" id="SDIL01000047">
    <property type="protein sequence ID" value="RXK38510.1"/>
    <property type="molecule type" value="Genomic_DNA"/>
</dbReference>
<sequence>MYPLNPSLTLPTPLILGISPLTSHTLSFIFASSYVGCIYLATHISFPSFPSLSSQSQNNPTPSLPPISATDKDGYPLVPPIKSRDHPDTIKRRMKAISITTLISLGSIWIIVKDTSHGKYTWTSSLLPTLRLLGLDPSLILNRGGSIWSNVIPYVLTPILFVGPIYSKWLDSKDQPQPRRSFSQLVQETYNDFDLIALRNYIVGPMTEELVFRSCILSVSILGGLSSSTLVFGTPLWFSLAHAHHAWESYRRNGSTRRAALQATMGCLFQIGYTTLFGWFASYSFIRTGSILPPLASHIFCNIMSIYLPTTAVERHPKRKISIWALYLIGIAGFAWTIRYL</sequence>
<keyword evidence="3" id="KW-0645">Protease</keyword>
<evidence type="ECO:0000256" key="1">
    <source>
        <dbReference type="ARBA" id="ARBA00004477"/>
    </source>
</evidence>
<evidence type="ECO:0000313" key="15">
    <source>
        <dbReference type="Proteomes" id="UP000289152"/>
    </source>
</evidence>
<feature type="transmembrane region" description="Helical" evidence="12">
    <location>
        <begin position="20"/>
        <end position="41"/>
    </location>
</feature>
<dbReference type="GO" id="GO:0005789">
    <property type="term" value="C:endoplasmic reticulum membrane"/>
    <property type="evidence" value="ECO:0007669"/>
    <property type="project" value="UniProtKB-SubCell"/>
</dbReference>
<comment type="similarity">
    <text evidence="2">Belongs to the peptidase U48 family.</text>
</comment>
<keyword evidence="7 12" id="KW-1133">Transmembrane helix</keyword>
<feature type="transmembrane region" description="Helical" evidence="12">
    <location>
        <begin position="94"/>
        <end position="112"/>
    </location>
</feature>
<keyword evidence="5" id="KW-0378">Hydrolase</keyword>
<evidence type="ECO:0000256" key="12">
    <source>
        <dbReference type="SAM" id="Phobius"/>
    </source>
</evidence>
<comment type="subcellular location">
    <subcellularLocation>
        <location evidence="1">Endoplasmic reticulum membrane</location>
        <topology evidence="1">Multi-pass membrane protein</topology>
    </subcellularLocation>
</comment>
<dbReference type="PANTHER" id="PTHR13046">
    <property type="entry name" value="PROTEASE U48 CAAX PRENYL PROTEASE RCE1"/>
    <property type="match status" value="1"/>
</dbReference>
<evidence type="ECO:0000256" key="3">
    <source>
        <dbReference type="ARBA" id="ARBA00022670"/>
    </source>
</evidence>
<dbReference type="Proteomes" id="UP000289152">
    <property type="component" value="Unassembled WGS sequence"/>
</dbReference>
<feature type="transmembrane region" description="Helical" evidence="12">
    <location>
        <begin position="147"/>
        <end position="166"/>
    </location>
</feature>
<keyword evidence="8 12" id="KW-0472">Membrane</keyword>
<keyword evidence="4 12" id="KW-0812">Transmembrane</keyword>
<evidence type="ECO:0000256" key="5">
    <source>
        <dbReference type="ARBA" id="ARBA00022801"/>
    </source>
</evidence>
<protein>
    <recommendedName>
        <fullName evidence="10">intramembrane prenyl-peptidase Rce1</fullName>
        <ecNumber evidence="10">3.4.26.1</ecNumber>
    </recommendedName>
</protein>
<dbReference type="FunCoup" id="A0A4Q1BLE9">
    <property type="interactions" value="296"/>
</dbReference>
<evidence type="ECO:0000256" key="9">
    <source>
        <dbReference type="ARBA" id="ARBA00047280"/>
    </source>
</evidence>
<evidence type="ECO:0000256" key="8">
    <source>
        <dbReference type="ARBA" id="ARBA00023136"/>
    </source>
</evidence>
<feature type="domain" description="CAAX prenyl protease 2/Lysostaphin resistance protein A-like" evidence="13">
    <location>
        <begin position="196"/>
        <end position="304"/>
    </location>
</feature>
<dbReference type="EC" id="3.4.26.1" evidence="10"/>
<feature type="transmembrane region" description="Helical" evidence="12">
    <location>
        <begin position="291"/>
        <end position="309"/>
    </location>
</feature>
<dbReference type="STRING" id="5217.A0A4Q1BLE9"/>
<dbReference type="Pfam" id="PF02517">
    <property type="entry name" value="Rce1-like"/>
    <property type="match status" value="1"/>
</dbReference>
<evidence type="ECO:0000313" key="14">
    <source>
        <dbReference type="EMBL" id="RXK38510.1"/>
    </source>
</evidence>
<dbReference type="GO" id="GO:0004222">
    <property type="term" value="F:metalloendopeptidase activity"/>
    <property type="evidence" value="ECO:0007669"/>
    <property type="project" value="InterPro"/>
</dbReference>
<keyword evidence="6" id="KW-0256">Endoplasmic reticulum</keyword>
<reference evidence="14 15" key="1">
    <citation type="submission" date="2016-06" db="EMBL/GenBank/DDBJ databases">
        <title>Evolution of pathogenesis and genome organization in the Tremellales.</title>
        <authorList>
            <person name="Cuomo C."/>
            <person name="Litvintseva A."/>
            <person name="Heitman J."/>
            <person name="Chen Y."/>
            <person name="Sun S."/>
            <person name="Springer D."/>
            <person name="Dromer F."/>
            <person name="Young S."/>
            <person name="Zeng Q."/>
            <person name="Chapman S."/>
            <person name="Gujja S."/>
            <person name="Saif S."/>
            <person name="Birren B."/>
        </authorList>
    </citation>
    <scope>NUCLEOTIDE SEQUENCE [LARGE SCALE GENOMIC DNA]</scope>
    <source>
        <strain evidence="14 15">ATCC 28783</strain>
    </source>
</reference>
<dbReference type="OrthoDB" id="271604at2759"/>
<dbReference type="PANTHER" id="PTHR13046:SF0">
    <property type="entry name" value="CAAX PRENYL PROTEASE 2"/>
    <property type="match status" value="1"/>
</dbReference>
<evidence type="ECO:0000256" key="7">
    <source>
        <dbReference type="ARBA" id="ARBA00022989"/>
    </source>
</evidence>
<evidence type="ECO:0000256" key="11">
    <source>
        <dbReference type="SAM" id="MobiDB-lite"/>
    </source>
</evidence>
<proteinExistence type="inferred from homology"/>
<dbReference type="InterPro" id="IPR003675">
    <property type="entry name" value="Rce1/LyrA-like_dom"/>
</dbReference>
<dbReference type="AlphaFoldDB" id="A0A4Q1BLE9"/>
<feature type="transmembrane region" description="Helical" evidence="12">
    <location>
        <begin position="259"/>
        <end position="279"/>
    </location>
</feature>